<dbReference type="PANTHER" id="PTHR10984:SF25">
    <property type="entry name" value="ENDOPLASMIC RETICULUM-GOLGI INTERMEDIATE COMPARTMENT PROTEIN 3"/>
    <property type="match status" value="1"/>
</dbReference>
<evidence type="ECO:0000313" key="11">
    <source>
        <dbReference type="Proteomes" id="UP000198341"/>
    </source>
</evidence>
<comment type="subcellular location">
    <subcellularLocation>
        <location evidence="1">Membrane</location>
        <topology evidence="1">Multi-pass membrane protein</topology>
    </subcellularLocation>
</comment>
<feature type="domain" description="Endoplasmic reticulum vesicle transporter C-terminal" evidence="8">
    <location>
        <begin position="237"/>
        <end position="412"/>
    </location>
</feature>
<evidence type="ECO:0000256" key="4">
    <source>
        <dbReference type="ARBA" id="ARBA00022989"/>
    </source>
</evidence>
<dbReference type="KEGG" id="bpg:Bathy11g00580"/>
<feature type="compositionally biased region" description="Basic and acidic residues" evidence="6">
    <location>
        <begin position="138"/>
        <end position="165"/>
    </location>
</feature>
<dbReference type="GeneID" id="19012744"/>
<keyword evidence="4 7" id="KW-1133">Transmembrane helix</keyword>
<dbReference type="Pfam" id="PF13850">
    <property type="entry name" value="ERGIC_N"/>
    <property type="match status" value="1"/>
</dbReference>
<feature type="region of interest" description="Disordered" evidence="6">
    <location>
        <begin position="138"/>
        <end position="208"/>
    </location>
</feature>
<dbReference type="STRING" id="41875.K8F151"/>
<dbReference type="eggNOG" id="KOG2667">
    <property type="taxonomic scope" value="Eukaryota"/>
</dbReference>
<accession>K8F151</accession>
<evidence type="ECO:0000313" key="10">
    <source>
        <dbReference type="EMBL" id="CCO18515.1"/>
    </source>
</evidence>
<dbReference type="InterPro" id="IPR045888">
    <property type="entry name" value="Erv"/>
</dbReference>
<dbReference type="RefSeq" id="XP_007510170.1">
    <property type="nucleotide sequence ID" value="XM_007510108.1"/>
</dbReference>
<name>K8F151_9CHLO</name>
<sequence>MKRRNVRTEGQTSSDQMFRSSNGNKNFVVKAIASLDAYPKVKEDYARGSTLGAAITLICFLACLCLFFSEYRTHLVSKIESELDVDTMGVNKFESNAERLHVYVDVTFHSLACELITLDSLDAAGEVHHDVHDGHITKRRLDRDGKPIPRRDSSAKDDVAVTREKPNKHKHIEKLVREKEKEEEGKKNEGEQEQEQQEQNHEQHDEKRRKLQNTALAGFGGGFFDINALIHEQFPNGLEEAFKNKNKEGCEVMGYLEVNRVPGSFSISPGKSLQIGMSHIQLNVVSHLNMSHTINRLAFGEAFPGALNLLDKNTRYLPPNAVHQYFLKVVPTSFARLKDTTLATNQYSVTESSSSAKQSFFGMGSSGKPSGIYFHYELSPIRIDFKERRNSFGEFMLSVCSIIGGVATSSGILHKLIVFIQTRARSKK</sequence>
<dbReference type="GO" id="GO:0030134">
    <property type="term" value="C:COPII-coated ER to Golgi transport vesicle"/>
    <property type="evidence" value="ECO:0007669"/>
    <property type="project" value="TreeGrafter"/>
</dbReference>
<comment type="similarity">
    <text evidence="2">Belongs to the ERGIC family.</text>
</comment>
<dbReference type="AlphaFoldDB" id="K8F151"/>
<gene>
    <name evidence="10" type="ordered locus">Bathy11g00580</name>
</gene>
<dbReference type="InterPro" id="IPR012936">
    <property type="entry name" value="Erv_C"/>
</dbReference>
<evidence type="ECO:0008006" key="12">
    <source>
        <dbReference type="Google" id="ProtNLM"/>
    </source>
</evidence>
<evidence type="ECO:0000256" key="2">
    <source>
        <dbReference type="ARBA" id="ARBA00005648"/>
    </source>
</evidence>
<keyword evidence="11" id="KW-1185">Reference proteome</keyword>
<feature type="transmembrane region" description="Helical" evidence="7">
    <location>
        <begin position="50"/>
        <end position="69"/>
    </location>
</feature>
<feature type="compositionally biased region" description="Polar residues" evidence="6">
    <location>
        <begin position="8"/>
        <end position="21"/>
    </location>
</feature>
<evidence type="ECO:0000256" key="3">
    <source>
        <dbReference type="ARBA" id="ARBA00022692"/>
    </source>
</evidence>
<dbReference type="PANTHER" id="PTHR10984">
    <property type="entry name" value="ENDOPLASMIC RETICULUM-GOLGI INTERMEDIATE COMPARTMENT PROTEIN"/>
    <property type="match status" value="1"/>
</dbReference>
<dbReference type="Proteomes" id="UP000198341">
    <property type="component" value="Chromosome 11"/>
</dbReference>
<feature type="transmembrane region" description="Helical" evidence="7">
    <location>
        <begin position="395"/>
        <end position="420"/>
    </location>
</feature>
<feature type="compositionally biased region" description="Basic and acidic residues" evidence="6">
    <location>
        <begin position="173"/>
        <end position="190"/>
    </location>
</feature>
<proteinExistence type="inferred from homology"/>
<dbReference type="Pfam" id="PF07970">
    <property type="entry name" value="COPIIcoated_ERV"/>
    <property type="match status" value="1"/>
</dbReference>
<protein>
    <recommendedName>
        <fullName evidence="12">Endoplasmic reticulum-Golgi intermediate compartment protein 3</fullName>
    </recommendedName>
</protein>
<dbReference type="OrthoDB" id="270930at2759"/>
<feature type="region of interest" description="Disordered" evidence="6">
    <location>
        <begin position="1"/>
        <end position="21"/>
    </location>
</feature>
<dbReference type="EMBL" id="FO082268">
    <property type="protein sequence ID" value="CCO18515.1"/>
    <property type="molecule type" value="Genomic_DNA"/>
</dbReference>
<feature type="compositionally biased region" description="Basic and acidic residues" evidence="6">
    <location>
        <begin position="198"/>
        <end position="208"/>
    </location>
</feature>
<evidence type="ECO:0000256" key="5">
    <source>
        <dbReference type="ARBA" id="ARBA00023136"/>
    </source>
</evidence>
<evidence type="ECO:0000256" key="1">
    <source>
        <dbReference type="ARBA" id="ARBA00004141"/>
    </source>
</evidence>
<reference evidence="10 11" key="1">
    <citation type="submission" date="2011-10" db="EMBL/GenBank/DDBJ databases">
        <authorList>
            <person name="Genoscope - CEA"/>
        </authorList>
    </citation>
    <scope>NUCLEOTIDE SEQUENCE [LARGE SCALE GENOMIC DNA]</scope>
    <source>
        <strain evidence="10 11">RCC 1105</strain>
    </source>
</reference>
<keyword evidence="5 7" id="KW-0472">Membrane</keyword>
<feature type="domain" description="Endoplasmic reticulum vesicle transporter N-terminal" evidence="9">
    <location>
        <begin position="33"/>
        <end position="128"/>
    </location>
</feature>
<evidence type="ECO:0000259" key="9">
    <source>
        <dbReference type="Pfam" id="PF13850"/>
    </source>
</evidence>
<organism evidence="10 11">
    <name type="scientific">Bathycoccus prasinos</name>
    <dbReference type="NCBI Taxonomy" id="41875"/>
    <lineage>
        <taxon>Eukaryota</taxon>
        <taxon>Viridiplantae</taxon>
        <taxon>Chlorophyta</taxon>
        <taxon>Mamiellophyceae</taxon>
        <taxon>Mamiellales</taxon>
        <taxon>Bathycoccaceae</taxon>
        <taxon>Bathycoccus</taxon>
    </lineage>
</organism>
<dbReference type="InterPro" id="IPR039542">
    <property type="entry name" value="Erv_N"/>
</dbReference>
<evidence type="ECO:0000256" key="6">
    <source>
        <dbReference type="SAM" id="MobiDB-lite"/>
    </source>
</evidence>
<keyword evidence="3 7" id="KW-0812">Transmembrane</keyword>
<dbReference type="GO" id="GO:0016020">
    <property type="term" value="C:membrane"/>
    <property type="evidence" value="ECO:0007669"/>
    <property type="project" value="UniProtKB-SubCell"/>
</dbReference>
<evidence type="ECO:0000256" key="7">
    <source>
        <dbReference type="SAM" id="Phobius"/>
    </source>
</evidence>
<evidence type="ECO:0000259" key="8">
    <source>
        <dbReference type="Pfam" id="PF07970"/>
    </source>
</evidence>
<dbReference type="GO" id="GO:0005783">
    <property type="term" value="C:endoplasmic reticulum"/>
    <property type="evidence" value="ECO:0007669"/>
    <property type="project" value="TreeGrafter"/>
</dbReference>